<proteinExistence type="predicted"/>
<dbReference type="AlphaFoldDB" id="A0A2S4L1J0"/>
<evidence type="ECO:0000256" key="2">
    <source>
        <dbReference type="SAM" id="SignalP"/>
    </source>
</evidence>
<dbReference type="Proteomes" id="UP000237481">
    <property type="component" value="Unassembled WGS sequence"/>
</dbReference>
<evidence type="ECO:0000313" key="4">
    <source>
        <dbReference type="Proteomes" id="UP000237481"/>
    </source>
</evidence>
<evidence type="ECO:0000313" key="3">
    <source>
        <dbReference type="EMBL" id="POR36331.1"/>
    </source>
</evidence>
<dbReference type="PANTHER" id="PTHR38123:SF6">
    <property type="entry name" value="CELL WALL SERINE-THREONINE-RICH GALACTOMANNOPROTEIN MP1 (AFU_ORTHOLOGUE AFUA_4G03240)"/>
    <property type="match status" value="1"/>
</dbReference>
<dbReference type="STRING" id="94208.A0A2S4L1J0"/>
<dbReference type="GO" id="GO:0005576">
    <property type="term" value="C:extracellular region"/>
    <property type="evidence" value="ECO:0007669"/>
    <property type="project" value="TreeGrafter"/>
</dbReference>
<feature type="region of interest" description="Disordered" evidence="1">
    <location>
        <begin position="176"/>
        <end position="241"/>
    </location>
</feature>
<dbReference type="OrthoDB" id="2422134at2759"/>
<feature type="signal peptide" evidence="2">
    <location>
        <begin position="1"/>
        <end position="15"/>
    </location>
</feature>
<keyword evidence="4" id="KW-1185">Reference proteome</keyword>
<reference evidence="3 4" key="1">
    <citation type="submission" date="2018-01" db="EMBL/GenBank/DDBJ databases">
        <title>Harnessing the power of phylogenomics to disentangle the directionality and signatures of interkingdom host jumping in the parasitic fungal genus Tolypocladium.</title>
        <authorList>
            <person name="Quandt C.A."/>
            <person name="Patterson W."/>
            <person name="Spatafora J.W."/>
        </authorList>
    </citation>
    <scope>NUCLEOTIDE SEQUENCE [LARGE SCALE GENOMIC DNA]</scope>
    <source>
        <strain evidence="3 4">NRBC 100945</strain>
    </source>
</reference>
<feature type="compositionally biased region" description="Low complexity" evidence="1">
    <location>
        <begin position="190"/>
        <end position="241"/>
    </location>
</feature>
<feature type="non-terminal residue" evidence="3">
    <location>
        <position position="241"/>
    </location>
</feature>
<feature type="compositionally biased region" description="Polar residues" evidence="1">
    <location>
        <begin position="176"/>
        <end position="189"/>
    </location>
</feature>
<dbReference type="InterPro" id="IPR021054">
    <property type="entry name" value="Cell_wall_mannoprotein_1"/>
</dbReference>
<dbReference type="PANTHER" id="PTHR38123">
    <property type="entry name" value="CELL WALL SERINE-THREONINE-RICH GALACTOMANNOPROTEIN MP1 (AFU_ORTHOLOGUE AFUA_4G03240)"/>
    <property type="match status" value="1"/>
</dbReference>
<gene>
    <name evidence="3" type="ORF">TPAR_03467</name>
</gene>
<protein>
    <submittedName>
        <fullName evidence="3">Cell wall mannoprotein 1</fullName>
    </submittedName>
</protein>
<evidence type="ECO:0000256" key="1">
    <source>
        <dbReference type="SAM" id="MobiDB-lite"/>
    </source>
</evidence>
<comment type="caution">
    <text evidence="3">The sequence shown here is derived from an EMBL/GenBank/DDBJ whole genome shotgun (WGS) entry which is preliminary data.</text>
</comment>
<dbReference type="EMBL" id="PKSG01000336">
    <property type="protein sequence ID" value="POR36331.1"/>
    <property type="molecule type" value="Genomic_DNA"/>
</dbReference>
<keyword evidence="2" id="KW-0732">Signal</keyword>
<sequence>MKFLTLACLAASAAGGLVEPPARVYERDLATITSIINSAGQGIDNLDTAVKAFSGDPKPVQDASAALLQVLKDGKTKVDGTSNLNLIEALGLQQPVQDLQAKGEILLADLKARKADIEKNNLCDITRQQVTDINTNSKALIDAIVAKVPPAAQAIATSLAAGLVQVLANAQTEFSEQNCKNSMSTTLQGTTSTSPPETTPTTAPETTPTTPTTAPETTPTTTPETTPTTAPETTPTTAPET</sequence>
<dbReference type="Gene3D" id="1.20.1280.140">
    <property type="match status" value="1"/>
</dbReference>
<feature type="chain" id="PRO_5015585694" evidence="2">
    <location>
        <begin position="16"/>
        <end position="241"/>
    </location>
</feature>
<accession>A0A2S4L1J0</accession>
<name>A0A2S4L1J0_9HYPO</name>
<organism evidence="3 4">
    <name type="scientific">Tolypocladium paradoxum</name>
    <dbReference type="NCBI Taxonomy" id="94208"/>
    <lineage>
        <taxon>Eukaryota</taxon>
        <taxon>Fungi</taxon>
        <taxon>Dikarya</taxon>
        <taxon>Ascomycota</taxon>
        <taxon>Pezizomycotina</taxon>
        <taxon>Sordariomycetes</taxon>
        <taxon>Hypocreomycetidae</taxon>
        <taxon>Hypocreales</taxon>
        <taxon>Ophiocordycipitaceae</taxon>
        <taxon>Tolypocladium</taxon>
    </lineage>
</organism>
<dbReference type="Pfam" id="PF12296">
    <property type="entry name" value="HsbA"/>
    <property type="match status" value="1"/>
</dbReference>